<evidence type="ECO:0000313" key="2">
    <source>
        <dbReference type="Proteomes" id="UP000828390"/>
    </source>
</evidence>
<protein>
    <submittedName>
        <fullName evidence="1">Uncharacterized protein</fullName>
    </submittedName>
</protein>
<dbReference type="EMBL" id="JAIWYP010000012">
    <property type="protein sequence ID" value="KAH3729670.1"/>
    <property type="molecule type" value="Genomic_DNA"/>
</dbReference>
<accession>A0A9D4HSW2</accession>
<dbReference type="Proteomes" id="UP000828390">
    <property type="component" value="Unassembled WGS sequence"/>
</dbReference>
<evidence type="ECO:0000313" key="1">
    <source>
        <dbReference type="EMBL" id="KAH3729670.1"/>
    </source>
</evidence>
<name>A0A9D4HSW2_DREPO</name>
<keyword evidence="2" id="KW-1185">Reference proteome</keyword>
<reference evidence="1" key="1">
    <citation type="journal article" date="2019" name="bioRxiv">
        <title>The Genome of the Zebra Mussel, Dreissena polymorpha: A Resource for Invasive Species Research.</title>
        <authorList>
            <person name="McCartney M.A."/>
            <person name="Auch B."/>
            <person name="Kono T."/>
            <person name="Mallez S."/>
            <person name="Zhang Y."/>
            <person name="Obille A."/>
            <person name="Becker A."/>
            <person name="Abrahante J.E."/>
            <person name="Garbe J."/>
            <person name="Badalamenti J.P."/>
            <person name="Herman A."/>
            <person name="Mangelson H."/>
            <person name="Liachko I."/>
            <person name="Sullivan S."/>
            <person name="Sone E.D."/>
            <person name="Koren S."/>
            <person name="Silverstein K.A.T."/>
            <person name="Beckman K.B."/>
            <person name="Gohl D.M."/>
        </authorList>
    </citation>
    <scope>NUCLEOTIDE SEQUENCE</scope>
    <source>
        <strain evidence="1">Duluth1</strain>
        <tissue evidence="1">Whole animal</tissue>
    </source>
</reference>
<gene>
    <name evidence="1" type="ORF">DPMN_055648</name>
</gene>
<organism evidence="1 2">
    <name type="scientific">Dreissena polymorpha</name>
    <name type="common">Zebra mussel</name>
    <name type="synonym">Mytilus polymorpha</name>
    <dbReference type="NCBI Taxonomy" id="45954"/>
    <lineage>
        <taxon>Eukaryota</taxon>
        <taxon>Metazoa</taxon>
        <taxon>Spiralia</taxon>
        <taxon>Lophotrochozoa</taxon>
        <taxon>Mollusca</taxon>
        <taxon>Bivalvia</taxon>
        <taxon>Autobranchia</taxon>
        <taxon>Heteroconchia</taxon>
        <taxon>Euheterodonta</taxon>
        <taxon>Imparidentia</taxon>
        <taxon>Neoheterodontei</taxon>
        <taxon>Myida</taxon>
        <taxon>Dreissenoidea</taxon>
        <taxon>Dreissenidae</taxon>
        <taxon>Dreissena</taxon>
    </lineage>
</organism>
<sequence length="62" mass="7505">MRRYWRRVRRRGESRGLPASITYSSGEMIVTMLPLISRDSQRLNWLHSDTTTLRMRRMRVLP</sequence>
<comment type="caution">
    <text evidence="1">The sequence shown here is derived from an EMBL/GenBank/DDBJ whole genome shotgun (WGS) entry which is preliminary data.</text>
</comment>
<reference evidence="1" key="2">
    <citation type="submission" date="2020-11" db="EMBL/GenBank/DDBJ databases">
        <authorList>
            <person name="McCartney M.A."/>
            <person name="Auch B."/>
            <person name="Kono T."/>
            <person name="Mallez S."/>
            <person name="Becker A."/>
            <person name="Gohl D.M."/>
            <person name="Silverstein K.A.T."/>
            <person name="Koren S."/>
            <person name="Bechman K.B."/>
            <person name="Herman A."/>
            <person name="Abrahante J.E."/>
            <person name="Garbe J."/>
        </authorList>
    </citation>
    <scope>NUCLEOTIDE SEQUENCE</scope>
    <source>
        <strain evidence="1">Duluth1</strain>
        <tissue evidence="1">Whole animal</tissue>
    </source>
</reference>
<proteinExistence type="predicted"/>
<dbReference type="AlphaFoldDB" id="A0A9D4HSW2"/>